<gene>
    <name evidence="8" type="ORF">L0M17_22005</name>
</gene>
<dbReference type="RefSeq" id="WP_241056783.1">
    <property type="nucleotide sequence ID" value="NZ_JAKZBV010000003.1"/>
</dbReference>
<organism evidence="8 9">
    <name type="scientific">Sinomonas terrae</name>
    <dbReference type="NCBI Taxonomy" id="2908838"/>
    <lineage>
        <taxon>Bacteria</taxon>
        <taxon>Bacillati</taxon>
        <taxon>Actinomycetota</taxon>
        <taxon>Actinomycetes</taxon>
        <taxon>Micrococcales</taxon>
        <taxon>Micrococcaceae</taxon>
        <taxon>Sinomonas</taxon>
    </lineage>
</organism>
<evidence type="ECO:0000256" key="5">
    <source>
        <dbReference type="ARBA" id="ARBA00023002"/>
    </source>
</evidence>
<reference evidence="8 9" key="1">
    <citation type="submission" date="2022-03" db="EMBL/GenBank/DDBJ databases">
        <title>Sinomonas sp. isolated from a soil.</title>
        <authorList>
            <person name="Han J."/>
            <person name="Kim D.-U."/>
        </authorList>
    </citation>
    <scope>NUCLEOTIDE SEQUENCE [LARGE SCALE GENOMIC DNA]</scope>
    <source>
        <strain evidence="8 9">5-5</strain>
    </source>
</reference>
<comment type="similarity">
    <text evidence="2">Belongs to the FAD-dependent glycerol-3-phosphate dehydrogenase family.</text>
</comment>
<dbReference type="Pfam" id="PF01266">
    <property type="entry name" value="DAO"/>
    <property type="match status" value="1"/>
</dbReference>
<evidence type="ECO:0000256" key="4">
    <source>
        <dbReference type="ARBA" id="ARBA00022827"/>
    </source>
</evidence>
<comment type="cofactor">
    <cofactor evidence="1">
        <name>FAD</name>
        <dbReference type="ChEBI" id="CHEBI:57692"/>
    </cofactor>
</comment>
<dbReference type="Gene3D" id="1.10.8.870">
    <property type="entry name" value="Alpha-glycerophosphate oxidase, cap domain"/>
    <property type="match status" value="1"/>
</dbReference>
<evidence type="ECO:0000313" key="9">
    <source>
        <dbReference type="Proteomes" id="UP001202922"/>
    </source>
</evidence>
<sequence length="573" mass="62833">MPLDPAVRSSIESIRRRPRAQVLVIGGGINGVGTFRDLALQGVDVVLAERGDFCQGASGASSHMIHGGIRYLENGEFRLVRESVVERNRLLRIAPHYVKPLQTTIPLFSMFSGILNAPRRFLTHRSGKPRSRGALLVKAGLSLYDAFSREGGSVPRHRFLSRRKALAELPRLRPDLKCTATYFDASVHNPERLTLDVLQEGLKAGGEKARAANYLAAVGTDDSGAVQLHDELTGEEFTLYADVVVNATGAWTDRTNEALGSPTRFMGGTKGSHIVLDSPELLAAAGGREIFFEHSDGRIVLIYPIGDRVLVGTTDIFAGDDLAPVCTEDEIQYFFDLTRHVFPDVDVRREQIVYTFSGVRPLPRHDDAAPGFVSRDYRIERHAPAGGPVRLSLVGGKWTTFRALSEHLADEVLHELGLERRTSTAELPIGGGTDYPADPAARRRWIASHLAPGIAPERAEVLLERYGTRAAEVAAYLASGDDRPLASTDELSTRELAYMAEHEHVGHAIDVLIRRTSLAFRGLVTARLVSEIAENLAPHLGWDAQRIRQETEDAITTLTLAHRVQVRAEGALL</sequence>
<keyword evidence="3" id="KW-0285">Flavoprotein</keyword>
<dbReference type="InterPro" id="IPR031656">
    <property type="entry name" value="DAO_C"/>
</dbReference>
<dbReference type="InterPro" id="IPR000447">
    <property type="entry name" value="G3P_DH_FAD-dep"/>
</dbReference>
<dbReference type="InterPro" id="IPR036188">
    <property type="entry name" value="FAD/NAD-bd_sf"/>
</dbReference>
<accession>A0ABS9U8H9</accession>
<name>A0ABS9U8H9_9MICC</name>
<dbReference type="InterPro" id="IPR006076">
    <property type="entry name" value="FAD-dep_OxRdtase"/>
</dbReference>
<dbReference type="PANTHER" id="PTHR11985">
    <property type="entry name" value="GLYCEROL-3-PHOSPHATE DEHYDROGENASE"/>
    <property type="match status" value="1"/>
</dbReference>
<protein>
    <submittedName>
        <fullName evidence="8">Glycerol-3-phosphate dehydrogenase/oxidase</fullName>
    </submittedName>
</protein>
<dbReference type="Pfam" id="PF16901">
    <property type="entry name" value="DAO_C"/>
    <property type="match status" value="1"/>
</dbReference>
<dbReference type="Gene3D" id="3.30.9.10">
    <property type="entry name" value="D-Amino Acid Oxidase, subunit A, domain 2"/>
    <property type="match status" value="1"/>
</dbReference>
<proteinExistence type="inferred from homology"/>
<dbReference type="SUPFAM" id="SSF51905">
    <property type="entry name" value="FAD/NAD(P)-binding domain"/>
    <property type="match status" value="1"/>
</dbReference>
<evidence type="ECO:0000256" key="3">
    <source>
        <dbReference type="ARBA" id="ARBA00022630"/>
    </source>
</evidence>
<keyword evidence="9" id="KW-1185">Reference proteome</keyword>
<dbReference type="PRINTS" id="PR01001">
    <property type="entry name" value="FADG3PDH"/>
</dbReference>
<evidence type="ECO:0000313" key="8">
    <source>
        <dbReference type="EMBL" id="MCH6472600.1"/>
    </source>
</evidence>
<comment type="caution">
    <text evidence="8">The sequence shown here is derived from an EMBL/GenBank/DDBJ whole genome shotgun (WGS) entry which is preliminary data.</text>
</comment>
<evidence type="ECO:0000256" key="2">
    <source>
        <dbReference type="ARBA" id="ARBA00007330"/>
    </source>
</evidence>
<dbReference type="Proteomes" id="UP001202922">
    <property type="component" value="Unassembled WGS sequence"/>
</dbReference>
<evidence type="ECO:0000256" key="1">
    <source>
        <dbReference type="ARBA" id="ARBA00001974"/>
    </source>
</evidence>
<evidence type="ECO:0000259" key="7">
    <source>
        <dbReference type="Pfam" id="PF16901"/>
    </source>
</evidence>
<keyword evidence="4" id="KW-0274">FAD</keyword>
<dbReference type="InterPro" id="IPR038299">
    <property type="entry name" value="DAO_C_sf"/>
</dbReference>
<evidence type="ECO:0000259" key="6">
    <source>
        <dbReference type="Pfam" id="PF01266"/>
    </source>
</evidence>
<dbReference type="EMBL" id="JAKZBV010000003">
    <property type="protein sequence ID" value="MCH6472600.1"/>
    <property type="molecule type" value="Genomic_DNA"/>
</dbReference>
<dbReference type="PANTHER" id="PTHR11985:SF15">
    <property type="entry name" value="GLYCEROL-3-PHOSPHATE DEHYDROGENASE, MITOCHONDRIAL"/>
    <property type="match status" value="1"/>
</dbReference>
<feature type="domain" description="Alpha-glycerophosphate oxidase C-terminal" evidence="7">
    <location>
        <begin position="423"/>
        <end position="546"/>
    </location>
</feature>
<keyword evidence="5" id="KW-0560">Oxidoreductase</keyword>
<feature type="domain" description="FAD dependent oxidoreductase" evidence="6">
    <location>
        <begin position="22"/>
        <end position="369"/>
    </location>
</feature>
<dbReference type="Gene3D" id="3.50.50.60">
    <property type="entry name" value="FAD/NAD(P)-binding domain"/>
    <property type="match status" value="1"/>
</dbReference>